<proteinExistence type="predicted"/>
<protein>
    <submittedName>
        <fullName evidence="1">Uncharacterized protein</fullName>
    </submittedName>
</protein>
<dbReference type="EMBL" id="VDMD01000032">
    <property type="protein sequence ID" value="TRM58881.1"/>
    <property type="molecule type" value="Genomic_DNA"/>
</dbReference>
<evidence type="ECO:0000313" key="1">
    <source>
        <dbReference type="EMBL" id="TRM58881.1"/>
    </source>
</evidence>
<dbReference type="Proteomes" id="UP000320762">
    <property type="component" value="Unassembled WGS sequence"/>
</dbReference>
<comment type="caution">
    <text evidence="1">The sequence shown here is derived from an EMBL/GenBank/DDBJ whole genome shotgun (WGS) entry which is preliminary data.</text>
</comment>
<organism evidence="1 2">
    <name type="scientific">Schizophyllum amplum</name>
    <dbReference type="NCBI Taxonomy" id="97359"/>
    <lineage>
        <taxon>Eukaryota</taxon>
        <taxon>Fungi</taxon>
        <taxon>Dikarya</taxon>
        <taxon>Basidiomycota</taxon>
        <taxon>Agaricomycotina</taxon>
        <taxon>Agaricomycetes</taxon>
        <taxon>Agaricomycetidae</taxon>
        <taxon>Agaricales</taxon>
        <taxon>Schizophyllaceae</taxon>
        <taxon>Schizophyllum</taxon>
    </lineage>
</organism>
<evidence type="ECO:0000313" key="2">
    <source>
        <dbReference type="Proteomes" id="UP000320762"/>
    </source>
</evidence>
<keyword evidence="2" id="KW-1185">Reference proteome</keyword>
<dbReference type="AlphaFoldDB" id="A0A550C251"/>
<name>A0A550C251_9AGAR</name>
<sequence length="158" mass="17389">MFCLLKGSSRYVSESPNPTPPLVQSLQRSSVDAPSLEWRARLISARIPSPSAVLIGDGHAGYLDNRAAGPDLRAGDVISPDLVALVQVELGEVAPCRSEQFALSRAVMQSWRVSRDTIAGTASMLDFGGIERMNTTPRSPYDLVRTIYHRRQRIRLAR</sequence>
<gene>
    <name evidence="1" type="ORF">BD626DRAFT_176811</name>
</gene>
<reference evidence="1 2" key="1">
    <citation type="journal article" date="2019" name="New Phytol.">
        <title>Comparative genomics reveals unique wood-decay strategies and fruiting body development in the Schizophyllaceae.</title>
        <authorList>
            <person name="Almasi E."/>
            <person name="Sahu N."/>
            <person name="Krizsan K."/>
            <person name="Balint B."/>
            <person name="Kovacs G.M."/>
            <person name="Kiss B."/>
            <person name="Cseklye J."/>
            <person name="Drula E."/>
            <person name="Henrissat B."/>
            <person name="Nagy I."/>
            <person name="Chovatia M."/>
            <person name="Adam C."/>
            <person name="LaButti K."/>
            <person name="Lipzen A."/>
            <person name="Riley R."/>
            <person name="Grigoriev I.V."/>
            <person name="Nagy L.G."/>
        </authorList>
    </citation>
    <scope>NUCLEOTIDE SEQUENCE [LARGE SCALE GENOMIC DNA]</scope>
    <source>
        <strain evidence="1 2">NL-1724</strain>
    </source>
</reference>
<accession>A0A550C251</accession>